<comment type="caution">
    <text evidence="1">The sequence shown here is derived from an EMBL/GenBank/DDBJ whole genome shotgun (WGS) entry which is preliminary data.</text>
</comment>
<organism evidence="1 2">
    <name type="scientific">Purpureocillium lilacinum</name>
    <name type="common">Paecilomyces lilacinus</name>
    <dbReference type="NCBI Taxonomy" id="33203"/>
    <lineage>
        <taxon>Eukaryota</taxon>
        <taxon>Fungi</taxon>
        <taxon>Dikarya</taxon>
        <taxon>Ascomycota</taxon>
        <taxon>Pezizomycotina</taxon>
        <taxon>Sordariomycetes</taxon>
        <taxon>Hypocreomycetidae</taxon>
        <taxon>Hypocreales</taxon>
        <taxon>Ophiocordycipitaceae</taxon>
        <taxon>Purpureocillium</taxon>
    </lineage>
</organism>
<reference evidence="1" key="1">
    <citation type="submission" date="2024-12" db="EMBL/GenBank/DDBJ databases">
        <title>Comparative genomics and development of molecular markers within Purpureocillium lilacinum and among Purpureocillium species.</title>
        <authorList>
            <person name="Yeh Z.-Y."/>
            <person name="Ni N.-T."/>
            <person name="Lo P.-H."/>
            <person name="Mushyakhwo K."/>
            <person name="Lin C.-F."/>
            <person name="Nai Y.-S."/>
        </authorList>
    </citation>
    <scope>NUCLEOTIDE SEQUENCE</scope>
    <source>
        <strain evidence="1">NCHU-NPUST-175</strain>
    </source>
</reference>
<gene>
    <name evidence="1" type="ORF">ACCO45_013564</name>
</gene>
<sequence>MSRHLASSSSSSSSLPSAIRYRRDLSSCSSPGYPHAQVVGDAHGRHDAALEQHHAVPTPRPGDPDAVLAVDPVRMAVRRRLAAHDALRRRPARGRPQRPREARSLEYRLILRGPQRQRADENAARHGVQGLASRAVAKDAPERDDL</sequence>
<keyword evidence="2" id="KW-1185">Reference proteome</keyword>
<accession>A0ACC4D6F3</accession>
<dbReference type="Proteomes" id="UP001638806">
    <property type="component" value="Unassembled WGS sequence"/>
</dbReference>
<evidence type="ECO:0000313" key="1">
    <source>
        <dbReference type="EMBL" id="KAL3951847.1"/>
    </source>
</evidence>
<evidence type="ECO:0000313" key="2">
    <source>
        <dbReference type="Proteomes" id="UP001638806"/>
    </source>
</evidence>
<dbReference type="EMBL" id="JBGNUJ010000013">
    <property type="protein sequence ID" value="KAL3951847.1"/>
    <property type="molecule type" value="Genomic_DNA"/>
</dbReference>
<proteinExistence type="predicted"/>
<protein>
    <submittedName>
        <fullName evidence="1">Uncharacterized protein</fullName>
    </submittedName>
</protein>
<name>A0ACC4D6F3_PURLI</name>